<evidence type="ECO:0000313" key="2">
    <source>
        <dbReference type="Proteomes" id="UP000078540"/>
    </source>
</evidence>
<dbReference type="AlphaFoldDB" id="A0A151I3B6"/>
<proteinExistence type="predicted"/>
<dbReference type="EMBL" id="KQ976507">
    <property type="protein sequence ID" value="KYM82817.1"/>
    <property type="molecule type" value="Genomic_DNA"/>
</dbReference>
<sequence length="68" mass="8144">MFNTNKQRIFSQSKFCCLIQFCDFFLRIFKNNIITLSIQFVTLQDCHKTGNQIRMDLENLSKHVCYES</sequence>
<keyword evidence="2" id="KW-1185">Reference proteome</keyword>
<accession>A0A151I3B6</accession>
<reference evidence="1 2" key="1">
    <citation type="submission" date="2015-09" db="EMBL/GenBank/DDBJ databases">
        <title>Atta colombica WGS genome.</title>
        <authorList>
            <person name="Nygaard S."/>
            <person name="Hu H."/>
            <person name="Boomsma J."/>
            <person name="Zhang G."/>
        </authorList>
    </citation>
    <scope>NUCLEOTIDE SEQUENCE [LARGE SCALE GENOMIC DNA]</scope>
    <source>
        <strain evidence="1">Treedump-2</strain>
        <tissue evidence="1">Whole body</tissue>
    </source>
</reference>
<evidence type="ECO:0000313" key="1">
    <source>
        <dbReference type="EMBL" id="KYM82817.1"/>
    </source>
</evidence>
<name>A0A151I3B6_9HYME</name>
<protein>
    <submittedName>
        <fullName evidence="1">Uncharacterized protein</fullName>
    </submittedName>
</protein>
<dbReference type="Proteomes" id="UP000078540">
    <property type="component" value="Unassembled WGS sequence"/>
</dbReference>
<gene>
    <name evidence="1" type="ORF">ALC53_06730</name>
</gene>
<organism evidence="1 2">
    <name type="scientific">Atta colombica</name>
    <dbReference type="NCBI Taxonomy" id="520822"/>
    <lineage>
        <taxon>Eukaryota</taxon>
        <taxon>Metazoa</taxon>
        <taxon>Ecdysozoa</taxon>
        <taxon>Arthropoda</taxon>
        <taxon>Hexapoda</taxon>
        <taxon>Insecta</taxon>
        <taxon>Pterygota</taxon>
        <taxon>Neoptera</taxon>
        <taxon>Endopterygota</taxon>
        <taxon>Hymenoptera</taxon>
        <taxon>Apocrita</taxon>
        <taxon>Aculeata</taxon>
        <taxon>Formicoidea</taxon>
        <taxon>Formicidae</taxon>
        <taxon>Myrmicinae</taxon>
        <taxon>Atta</taxon>
    </lineage>
</organism>